<evidence type="ECO:0000313" key="3">
    <source>
        <dbReference type="Proteomes" id="UP000244928"/>
    </source>
</evidence>
<dbReference type="EMBL" id="CP015449">
    <property type="protein sequence ID" value="AWH90887.1"/>
    <property type="molecule type" value="Genomic_DNA"/>
</dbReference>
<gene>
    <name evidence="2" type="ORF">A6035_00370</name>
</gene>
<feature type="chain" id="PRO_5038347001" evidence="1">
    <location>
        <begin position="32"/>
        <end position="193"/>
    </location>
</feature>
<organism evidence="2 3">
    <name type="scientific">Dietzia lutea</name>
    <dbReference type="NCBI Taxonomy" id="546160"/>
    <lineage>
        <taxon>Bacteria</taxon>
        <taxon>Bacillati</taxon>
        <taxon>Actinomycetota</taxon>
        <taxon>Actinomycetes</taxon>
        <taxon>Mycobacteriales</taxon>
        <taxon>Dietziaceae</taxon>
        <taxon>Dietzia</taxon>
    </lineage>
</organism>
<dbReference type="RefSeq" id="WP_108846150.1">
    <property type="nucleotide sequence ID" value="NZ_CP015449.1"/>
</dbReference>
<dbReference type="AlphaFoldDB" id="A0A2S1R3N6"/>
<evidence type="ECO:0000256" key="1">
    <source>
        <dbReference type="SAM" id="SignalP"/>
    </source>
</evidence>
<sequence>MNTTGMSRRVARRSVVAATTALAATALAVTAAVSAPAVAGAQASAAPSPLVPGPVAPGSLGPGSADAVPQVFPAANRLVAIGGSPTGACAGAVSTTLNGNGYPGSSSVSWAFAVVGVGPCDLTATLSWRNLDSGETGEKIAHIPHPRISTGVPDPISHPYEAIIPTGSGPVEYRLTTTGGAVAGPVVVDTVAW</sequence>
<protein>
    <submittedName>
        <fullName evidence="2">Uncharacterized protein</fullName>
    </submittedName>
</protein>
<dbReference type="KEGG" id="dlu:A6035_00370"/>
<dbReference type="Proteomes" id="UP000244928">
    <property type="component" value="Chromosome"/>
</dbReference>
<dbReference type="InterPro" id="IPR006311">
    <property type="entry name" value="TAT_signal"/>
</dbReference>
<reference evidence="2 3" key="1">
    <citation type="submission" date="2016-04" db="EMBL/GenBank/DDBJ databases">
        <title>Complete genome sequence of Dietzia lutea YIM 80766T, a strain isolated from desert soil in Egypt.</title>
        <authorList>
            <person name="Zhao J."/>
            <person name="Hu B."/>
            <person name="Geng S."/>
            <person name="Nie Y."/>
            <person name="Tang Y."/>
        </authorList>
    </citation>
    <scope>NUCLEOTIDE SEQUENCE [LARGE SCALE GENOMIC DNA]</scope>
    <source>
        <strain evidence="2 3">YIM 80766</strain>
    </source>
</reference>
<keyword evidence="1" id="KW-0732">Signal</keyword>
<name>A0A2S1R3N6_9ACTN</name>
<keyword evidence="3" id="KW-1185">Reference proteome</keyword>
<accession>A0A2S1R3N6</accession>
<dbReference type="PROSITE" id="PS51318">
    <property type="entry name" value="TAT"/>
    <property type="match status" value="1"/>
</dbReference>
<proteinExistence type="predicted"/>
<evidence type="ECO:0000313" key="2">
    <source>
        <dbReference type="EMBL" id="AWH90887.1"/>
    </source>
</evidence>
<feature type="signal peptide" evidence="1">
    <location>
        <begin position="1"/>
        <end position="31"/>
    </location>
</feature>